<dbReference type="PROSITE" id="PS50975">
    <property type="entry name" value="ATP_GRASP"/>
    <property type="match status" value="1"/>
</dbReference>
<keyword evidence="1" id="KW-0547">Nucleotide-binding</keyword>
<gene>
    <name evidence="3" type="ORF">SAMN04488695_101649</name>
</gene>
<evidence type="ECO:0000256" key="1">
    <source>
        <dbReference type="PROSITE-ProRule" id="PRU00409"/>
    </source>
</evidence>
<feature type="domain" description="ATP-grasp" evidence="2">
    <location>
        <begin position="124"/>
        <end position="326"/>
    </location>
</feature>
<keyword evidence="4" id="KW-1185">Reference proteome</keyword>
<dbReference type="GO" id="GO:0046872">
    <property type="term" value="F:metal ion binding"/>
    <property type="evidence" value="ECO:0007669"/>
    <property type="project" value="InterPro"/>
</dbReference>
<evidence type="ECO:0000313" key="3">
    <source>
        <dbReference type="EMBL" id="SFN38494.1"/>
    </source>
</evidence>
<dbReference type="Gene3D" id="3.30.470.20">
    <property type="entry name" value="ATP-grasp fold, B domain"/>
    <property type="match status" value="1"/>
</dbReference>
<keyword evidence="1" id="KW-0067">ATP-binding</keyword>
<dbReference type="AlphaFoldDB" id="A0A1I4YKE4"/>
<dbReference type="InterPro" id="IPR011761">
    <property type="entry name" value="ATP-grasp"/>
</dbReference>
<sequence>MIESVFFQPVIIGTDLNTYGVARAFHMAYGSISKVFGTRKLLMVDHSKICDVTEVPNFSNDNIMVKTLVDYAVENSKKKLILFAASEQYVFRILSNYNELSKYYVIPYTDADQGIFLSNKMNFYELCEKYGLDYPKAEMIDSRDYSEHKSELSFPVVLKPAESSDYFDLKFEGKEKAYILEDADSLNKALSSVYGAGYKHNMILQEYVYGDVTNEYVMNVYSDSQGKVRLMSLGRIAIEDPDPVMRGNYVAIISPEMNEDVQMLYRKIKHFLESINYTGLSNFDFKLDASDGKFKVFEINMRQGRSSFFSTLAGANIAVPIVEDLVMKKPVESIIYGDKNFLWMNCFSSNVYKMLERTDLELFHKAKKIENRGTTLFYEKDLSLQRRWVIFRYFSLYKKSLIKNLERKLS</sequence>
<dbReference type="GO" id="GO:0016874">
    <property type="term" value="F:ligase activity"/>
    <property type="evidence" value="ECO:0007669"/>
    <property type="project" value="UniProtKB-KW"/>
</dbReference>
<name>A0A1I4YKE4_9CLOT</name>
<dbReference type="GO" id="GO:0005524">
    <property type="term" value="F:ATP binding"/>
    <property type="evidence" value="ECO:0007669"/>
    <property type="project" value="UniProtKB-UniRule"/>
</dbReference>
<dbReference type="Proteomes" id="UP000181899">
    <property type="component" value="Unassembled WGS sequence"/>
</dbReference>
<dbReference type="EMBL" id="FOVK01000001">
    <property type="protein sequence ID" value="SFN38494.1"/>
    <property type="molecule type" value="Genomic_DNA"/>
</dbReference>
<accession>A0A1I4YKE4</accession>
<organism evidence="3 4">
    <name type="scientific">Proteiniclasticum ruminis</name>
    <dbReference type="NCBI Taxonomy" id="398199"/>
    <lineage>
        <taxon>Bacteria</taxon>
        <taxon>Bacillati</taxon>
        <taxon>Bacillota</taxon>
        <taxon>Clostridia</taxon>
        <taxon>Eubacteriales</taxon>
        <taxon>Clostridiaceae</taxon>
        <taxon>Proteiniclasticum</taxon>
    </lineage>
</organism>
<evidence type="ECO:0000259" key="2">
    <source>
        <dbReference type="PROSITE" id="PS50975"/>
    </source>
</evidence>
<evidence type="ECO:0000313" key="4">
    <source>
        <dbReference type="Proteomes" id="UP000181899"/>
    </source>
</evidence>
<dbReference type="Pfam" id="PF02786">
    <property type="entry name" value="CPSase_L_D2"/>
    <property type="match status" value="1"/>
</dbReference>
<proteinExistence type="predicted"/>
<dbReference type="InterPro" id="IPR005479">
    <property type="entry name" value="CPAse_ATP-bd"/>
</dbReference>
<keyword evidence="3" id="KW-0436">Ligase</keyword>
<reference evidence="3 4" key="1">
    <citation type="submission" date="2016-10" db="EMBL/GenBank/DDBJ databases">
        <authorList>
            <person name="de Groot N.N."/>
        </authorList>
    </citation>
    <scope>NUCLEOTIDE SEQUENCE [LARGE SCALE GENOMIC DNA]</scope>
    <source>
        <strain evidence="3 4">ML2</strain>
    </source>
</reference>
<dbReference type="SUPFAM" id="SSF56059">
    <property type="entry name" value="Glutathione synthetase ATP-binding domain-like"/>
    <property type="match status" value="1"/>
</dbReference>
<protein>
    <submittedName>
        <fullName evidence="3">D-aspartate ligase</fullName>
    </submittedName>
</protein>